<dbReference type="InterPro" id="IPR006868">
    <property type="entry name" value="DUF630"/>
</dbReference>
<dbReference type="AlphaFoldDB" id="A0A087GEH1"/>
<dbReference type="eggNOG" id="ENOG502QQXC">
    <property type="taxonomic scope" value="Eukaryota"/>
</dbReference>
<organism evidence="5 6">
    <name type="scientific">Arabis alpina</name>
    <name type="common">Alpine rock-cress</name>
    <dbReference type="NCBI Taxonomy" id="50452"/>
    <lineage>
        <taxon>Eukaryota</taxon>
        <taxon>Viridiplantae</taxon>
        <taxon>Streptophyta</taxon>
        <taxon>Embryophyta</taxon>
        <taxon>Tracheophyta</taxon>
        <taxon>Spermatophyta</taxon>
        <taxon>Magnoliopsida</taxon>
        <taxon>eudicotyledons</taxon>
        <taxon>Gunneridae</taxon>
        <taxon>Pentapetalae</taxon>
        <taxon>rosids</taxon>
        <taxon>malvids</taxon>
        <taxon>Brassicales</taxon>
        <taxon>Brassicaceae</taxon>
        <taxon>Arabideae</taxon>
        <taxon>Arabis</taxon>
    </lineage>
</organism>
<keyword evidence="1" id="KW-0175">Coiled coil</keyword>
<dbReference type="OrthoDB" id="1919226at2759"/>
<accession>A0A087GEH1</accession>
<reference evidence="6" key="1">
    <citation type="journal article" date="2015" name="Nat. Plants">
        <title>Genome expansion of Arabis alpina linked with retrotransposition and reduced symmetric DNA methylation.</title>
        <authorList>
            <person name="Willing E.M."/>
            <person name="Rawat V."/>
            <person name="Mandakova T."/>
            <person name="Maumus F."/>
            <person name="James G.V."/>
            <person name="Nordstroem K.J."/>
            <person name="Becker C."/>
            <person name="Warthmann N."/>
            <person name="Chica C."/>
            <person name="Szarzynska B."/>
            <person name="Zytnicki M."/>
            <person name="Albani M.C."/>
            <person name="Kiefer C."/>
            <person name="Bergonzi S."/>
            <person name="Castaings L."/>
            <person name="Mateos J.L."/>
            <person name="Berns M.C."/>
            <person name="Bujdoso N."/>
            <person name="Piofczyk T."/>
            <person name="de Lorenzo L."/>
            <person name="Barrero-Sicilia C."/>
            <person name="Mateos I."/>
            <person name="Piednoel M."/>
            <person name="Hagmann J."/>
            <person name="Chen-Min-Tao R."/>
            <person name="Iglesias-Fernandez R."/>
            <person name="Schuster S.C."/>
            <person name="Alonso-Blanco C."/>
            <person name="Roudier F."/>
            <person name="Carbonero P."/>
            <person name="Paz-Ares J."/>
            <person name="Davis S.J."/>
            <person name="Pecinka A."/>
            <person name="Quesneville H."/>
            <person name="Colot V."/>
            <person name="Lysak M.A."/>
            <person name="Weigel D."/>
            <person name="Coupland G."/>
            <person name="Schneeberger K."/>
        </authorList>
    </citation>
    <scope>NUCLEOTIDE SEQUENCE [LARGE SCALE GENOMIC DNA]</scope>
    <source>
        <strain evidence="6">cv. Pajares</strain>
    </source>
</reference>
<dbReference type="Pfam" id="PF04783">
    <property type="entry name" value="DUF630"/>
    <property type="match status" value="1"/>
</dbReference>
<dbReference type="Gramene" id="KFK28273">
    <property type="protein sequence ID" value="KFK28273"/>
    <property type="gene ID" value="AALP_AA8G495200"/>
</dbReference>
<sequence>MGSYQSKLERKELVSRCKARKRYLKQLVKATQSLSASHSLYLRSLRATGSAFVHFSSIETKLHHPPPLTPASETNTWISYSALPPPPPPAPASSMWDFWDPFVPSPPSSTEEDWDNETATTTTATPPPSSKDTMGSTKDLLEMIKEINEYFIKAAESASHLSSLLEISTSINASFPAHNTKGVKMYSNYECNLNPWTKSFNPKSSQVEIKGDMVAGGCHSSTIERLYACEKKLFHEVKNAESLKMEHEKLVEQVKKLVEQVKKLEMKRAEYLNVDKKANKDVEKLESRLMVSSQAIETATNEIIKLRETQLYPQLVDLVKGMMCMWRSMYESHQVQSHIVQQLKYLNTFPSTEPTSQLHHQSTIQLELEIQQWHQSFCNLVKAQRDYIQSLTGWLRLSLFQFSKNPLVRSSYETKIYNFCEEWHLAIDRIPDKVASEGIKSLLTAVHGIVVQQADEQTQKKISESMLKKLEKKADALRVLESKYGPESGEKNVVVKKRGKVEILKGKAEEEKSKHEKAVSMSRVMTVNNLQMGFPHVFQAMIGFSSVFMEAFESVYNQAKSIGEEQQQ</sequence>
<name>A0A087GEH1_ARAAL</name>
<dbReference type="InterPro" id="IPR006867">
    <property type="entry name" value="DUF632"/>
</dbReference>
<gene>
    <name evidence="5" type="ordered locus">AALP_Aa8g495200</name>
</gene>
<evidence type="ECO:0000259" key="4">
    <source>
        <dbReference type="Pfam" id="PF04783"/>
    </source>
</evidence>
<feature type="domain" description="DUF632" evidence="3">
    <location>
        <begin position="140"/>
        <end position="447"/>
    </location>
</feature>
<evidence type="ECO:0000313" key="5">
    <source>
        <dbReference type="EMBL" id="KFK28273.1"/>
    </source>
</evidence>
<keyword evidence="6" id="KW-1185">Reference proteome</keyword>
<dbReference type="PANTHER" id="PTHR21450">
    <property type="entry name" value="PROTEIN ALTERED PHOSPHATE STARVATION RESPONSE 1"/>
    <property type="match status" value="1"/>
</dbReference>
<feature type="region of interest" description="Disordered" evidence="2">
    <location>
        <begin position="105"/>
        <end position="135"/>
    </location>
</feature>
<proteinExistence type="predicted"/>
<evidence type="ECO:0000256" key="1">
    <source>
        <dbReference type="SAM" id="Coils"/>
    </source>
</evidence>
<protein>
    <recommendedName>
        <fullName evidence="7">DUF632 domain-containing protein</fullName>
    </recommendedName>
</protein>
<dbReference type="OMA" id="FMPSNEP"/>
<dbReference type="Proteomes" id="UP000029120">
    <property type="component" value="Chromosome 8"/>
</dbReference>
<evidence type="ECO:0000259" key="3">
    <source>
        <dbReference type="Pfam" id="PF04782"/>
    </source>
</evidence>
<dbReference type="EMBL" id="CM002876">
    <property type="protein sequence ID" value="KFK28273.1"/>
    <property type="molecule type" value="Genomic_DNA"/>
</dbReference>
<dbReference type="Pfam" id="PF04782">
    <property type="entry name" value="DUF632"/>
    <property type="match status" value="1"/>
</dbReference>
<evidence type="ECO:0000313" key="6">
    <source>
        <dbReference type="Proteomes" id="UP000029120"/>
    </source>
</evidence>
<feature type="domain" description="DUF630" evidence="4">
    <location>
        <begin position="1"/>
        <end position="56"/>
    </location>
</feature>
<feature type="coiled-coil region" evidence="1">
    <location>
        <begin position="237"/>
        <end position="302"/>
    </location>
</feature>
<evidence type="ECO:0008006" key="7">
    <source>
        <dbReference type="Google" id="ProtNLM"/>
    </source>
</evidence>
<evidence type="ECO:0000256" key="2">
    <source>
        <dbReference type="SAM" id="MobiDB-lite"/>
    </source>
</evidence>
<dbReference type="PANTHER" id="PTHR21450:SF23">
    <property type="entry name" value="PROTEIN ALTERED PHOSPHATE STARVATION RESPONSE 1"/>
    <property type="match status" value="1"/>
</dbReference>